<name>A0A399EMA8_9DEIN</name>
<dbReference type="Proteomes" id="UP000265715">
    <property type="component" value="Unassembled WGS sequence"/>
</dbReference>
<evidence type="ECO:0008006" key="3">
    <source>
        <dbReference type="Google" id="ProtNLM"/>
    </source>
</evidence>
<dbReference type="OrthoDB" id="6331972at2"/>
<protein>
    <recommendedName>
        <fullName evidence="3">YdhG-like domain-containing protein</fullName>
    </recommendedName>
</protein>
<dbReference type="AlphaFoldDB" id="A0A399EMA8"/>
<accession>A0A399EMA8</accession>
<evidence type="ECO:0000313" key="2">
    <source>
        <dbReference type="Proteomes" id="UP000265715"/>
    </source>
</evidence>
<comment type="caution">
    <text evidence="1">The sequence shown here is derived from an EMBL/GenBank/DDBJ whole genome shotgun (WGS) entry which is preliminary data.</text>
</comment>
<dbReference type="EMBL" id="QXDL01000096">
    <property type="protein sequence ID" value="RIH83261.1"/>
    <property type="molecule type" value="Genomic_DNA"/>
</dbReference>
<dbReference type="RefSeq" id="WP_119315381.1">
    <property type="nucleotide sequence ID" value="NZ_QXDL01000096.1"/>
</dbReference>
<sequence length="123" mass="14092">MPRESDFQAVFAQLKALLEPYAPRLEVKADAPGNYVLYTHHKRPDGYPFAFGSVQLKKSYVSYHLMPVYNHPELLEGISPALRQRMQGKSCFNFKAADPALLEELSELTRRGFERFRATGWVS</sequence>
<proteinExistence type="predicted"/>
<keyword evidence="2" id="KW-1185">Reference proteome</keyword>
<reference evidence="1 2" key="1">
    <citation type="submission" date="2018-08" db="EMBL/GenBank/DDBJ databases">
        <title>Meiothermus terrae DSM 26712 genome sequencing project.</title>
        <authorList>
            <person name="Da Costa M.S."/>
            <person name="Albuquerque L."/>
            <person name="Raposo P."/>
            <person name="Froufe H.J.C."/>
            <person name="Barroso C.S."/>
            <person name="Egas C."/>
        </authorList>
    </citation>
    <scope>NUCLEOTIDE SEQUENCE [LARGE SCALE GENOMIC DNA]</scope>
    <source>
        <strain evidence="1 2">DSM 26712</strain>
    </source>
</reference>
<evidence type="ECO:0000313" key="1">
    <source>
        <dbReference type="EMBL" id="RIH83261.1"/>
    </source>
</evidence>
<organism evidence="1 2">
    <name type="scientific">Calidithermus terrae</name>
    <dbReference type="NCBI Taxonomy" id="1408545"/>
    <lineage>
        <taxon>Bacteria</taxon>
        <taxon>Thermotogati</taxon>
        <taxon>Deinococcota</taxon>
        <taxon>Deinococci</taxon>
        <taxon>Thermales</taxon>
        <taxon>Thermaceae</taxon>
        <taxon>Calidithermus</taxon>
    </lineage>
</organism>
<gene>
    <name evidence="1" type="ORF">Mterra_02333</name>
</gene>